<dbReference type="EMBL" id="KN831951">
    <property type="protein sequence ID" value="KIO10833.1"/>
    <property type="molecule type" value="Genomic_DNA"/>
</dbReference>
<dbReference type="OrthoDB" id="10532966at2759"/>
<sequence>MPSSVRSLCDRVHSWNRPNDAIPSALPQKIPYIPTSAPGTSGWNSRLRQVCTLL</sequence>
<accession>A0A0C3JNV9</accession>
<dbReference type="HOGENOM" id="CLU_3056146_0_0_1"/>
<name>A0A0C3JNV9_PISTI</name>
<feature type="non-terminal residue" evidence="1">
    <location>
        <position position="54"/>
    </location>
</feature>
<keyword evidence="2" id="KW-1185">Reference proteome</keyword>
<reference evidence="2" key="2">
    <citation type="submission" date="2015-01" db="EMBL/GenBank/DDBJ databases">
        <title>Evolutionary Origins and Diversification of the Mycorrhizal Mutualists.</title>
        <authorList>
            <consortium name="DOE Joint Genome Institute"/>
            <consortium name="Mycorrhizal Genomics Consortium"/>
            <person name="Kohler A."/>
            <person name="Kuo A."/>
            <person name="Nagy L.G."/>
            <person name="Floudas D."/>
            <person name="Copeland A."/>
            <person name="Barry K.W."/>
            <person name="Cichocki N."/>
            <person name="Veneault-Fourrey C."/>
            <person name="LaButti K."/>
            <person name="Lindquist E.A."/>
            <person name="Lipzen A."/>
            <person name="Lundell T."/>
            <person name="Morin E."/>
            <person name="Murat C."/>
            <person name="Riley R."/>
            <person name="Ohm R."/>
            <person name="Sun H."/>
            <person name="Tunlid A."/>
            <person name="Henrissat B."/>
            <person name="Grigoriev I.V."/>
            <person name="Hibbett D.S."/>
            <person name="Martin F."/>
        </authorList>
    </citation>
    <scope>NUCLEOTIDE SEQUENCE [LARGE SCALE GENOMIC DNA]</scope>
    <source>
        <strain evidence="2">Marx 270</strain>
    </source>
</reference>
<evidence type="ECO:0000313" key="2">
    <source>
        <dbReference type="Proteomes" id="UP000054217"/>
    </source>
</evidence>
<reference evidence="1 2" key="1">
    <citation type="submission" date="2014-04" db="EMBL/GenBank/DDBJ databases">
        <authorList>
            <consortium name="DOE Joint Genome Institute"/>
            <person name="Kuo A."/>
            <person name="Kohler A."/>
            <person name="Costa M.D."/>
            <person name="Nagy L.G."/>
            <person name="Floudas D."/>
            <person name="Copeland A."/>
            <person name="Barry K.W."/>
            <person name="Cichocki N."/>
            <person name="Veneault-Fourrey C."/>
            <person name="LaButti K."/>
            <person name="Lindquist E.A."/>
            <person name="Lipzen A."/>
            <person name="Lundell T."/>
            <person name="Morin E."/>
            <person name="Murat C."/>
            <person name="Sun H."/>
            <person name="Tunlid A."/>
            <person name="Henrissat B."/>
            <person name="Grigoriev I.V."/>
            <person name="Hibbett D.S."/>
            <person name="Martin F."/>
            <person name="Nordberg H.P."/>
            <person name="Cantor M.N."/>
            <person name="Hua S.X."/>
        </authorList>
    </citation>
    <scope>NUCLEOTIDE SEQUENCE [LARGE SCALE GENOMIC DNA]</scope>
    <source>
        <strain evidence="1 2">Marx 270</strain>
    </source>
</reference>
<dbReference type="AlphaFoldDB" id="A0A0C3JNV9"/>
<evidence type="ECO:0000313" key="1">
    <source>
        <dbReference type="EMBL" id="KIO10833.1"/>
    </source>
</evidence>
<dbReference type="InParanoid" id="A0A0C3JNV9"/>
<gene>
    <name evidence="1" type="ORF">M404DRAFT_995293</name>
</gene>
<organism evidence="1 2">
    <name type="scientific">Pisolithus tinctorius Marx 270</name>
    <dbReference type="NCBI Taxonomy" id="870435"/>
    <lineage>
        <taxon>Eukaryota</taxon>
        <taxon>Fungi</taxon>
        <taxon>Dikarya</taxon>
        <taxon>Basidiomycota</taxon>
        <taxon>Agaricomycotina</taxon>
        <taxon>Agaricomycetes</taxon>
        <taxon>Agaricomycetidae</taxon>
        <taxon>Boletales</taxon>
        <taxon>Sclerodermatineae</taxon>
        <taxon>Pisolithaceae</taxon>
        <taxon>Pisolithus</taxon>
    </lineage>
</organism>
<protein>
    <submittedName>
        <fullName evidence="1">Uncharacterized protein</fullName>
    </submittedName>
</protein>
<dbReference type="Proteomes" id="UP000054217">
    <property type="component" value="Unassembled WGS sequence"/>
</dbReference>
<proteinExistence type="predicted"/>